<organism evidence="2 3">
    <name type="scientific">Stappia indica</name>
    <dbReference type="NCBI Taxonomy" id="538381"/>
    <lineage>
        <taxon>Bacteria</taxon>
        <taxon>Pseudomonadati</taxon>
        <taxon>Pseudomonadota</taxon>
        <taxon>Alphaproteobacteria</taxon>
        <taxon>Hyphomicrobiales</taxon>
        <taxon>Stappiaceae</taxon>
        <taxon>Stappia</taxon>
    </lineage>
</organism>
<dbReference type="Proteomes" id="UP000435648">
    <property type="component" value="Chromosome"/>
</dbReference>
<dbReference type="OrthoDB" id="210346at2"/>
<dbReference type="RefSeq" id="WP_158195199.1">
    <property type="nucleotide sequence ID" value="NZ_CP046908.1"/>
</dbReference>
<evidence type="ECO:0000313" key="2">
    <source>
        <dbReference type="EMBL" id="QGZ36361.1"/>
    </source>
</evidence>
<dbReference type="AlphaFoldDB" id="A0A857CBZ8"/>
<evidence type="ECO:0000259" key="1">
    <source>
        <dbReference type="Pfam" id="PF08241"/>
    </source>
</evidence>
<reference evidence="2 3" key="1">
    <citation type="submission" date="2019-12" db="EMBL/GenBank/DDBJ databases">
        <title>The genome of Stappia indica PHM037.</title>
        <authorList>
            <person name="Kacar D."/>
            <person name="Galan B."/>
            <person name="Canedo L."/>
            <person name="Rodriguez P."/>
            <person name="de la Calle F."/>
            <person name="Garcia J.L."/>
        </authorList>
    </citation>
    <scope>NUCLEOTIDE SEQUENCE [LARGE SCALE GENOMIC DNA]</scope>
    <source>
        <strain evidence="2 3">PHM037</strain>
    </source>
</reference>
<dbReference type="GO" id="GO:0008757">
    <property type="term" value="F:S-adenosylmethionine-dependent methyltransferase activity"/>
    <property type="evidence" value="ECO:0007669"/>
    <property type="project" value="InterPro"/>
</dbReference>
<dbReference type="GO" id="GO:0032259">
    <property type="term" value="P:methylation"/>
    <property type="evidence" value="ECO:0007669"/>
    <property type="project" value="UniProtKB-KW"/>
</dbReference>
<protein>
    <submittedName>
        <fullName evidence="2">Methyltransferase domain-containing protein</fullName>
    </submittedName>
</protein>
<name>A0A857CBZ8_9HYPH</name>
<proteinExistence type="predicted"/>
<dbReference type="SUPFAM" id="SSF53335">
    <property type="entry name" value="S-adenosyl-L-methionine-dependent methyltransferases"/>
    <property type="match status" value="1"/>
</dbReference>
<dbReference type="Pfam" id="PF08241">
    <property type="entry name" value="Methyltransf_11"/>
    <property type="match status" value="1"/>
</dbReference>
<keyword evidence="2" id="KW-0489">Methyltransferase</keyword>
<dbReference type="EMBL" id="CP046908">
    <property type="protein sequence ID" value="QGZ36361.1"/>
    <property type="molecule type" value="Genomic_DNA"/>
</dbReference>
<keyword evidence="2" id="KW-0808">Transferase</keyword>
<dbReference type="InterPro" id="IPR013216">
    <property type="entry name" value="Methyltransf_11"/>
</dbReference>
<dbReference type="InterPro" id="IPR029063">
    <property type="entry name" value="SAM-dependent_MTases_sf"/>
</dbReference>
<dbReference type="Gene3D" id="3.40.50.150">
    <property type="entry name" value="Vaccinia Virus protein VP39"/>
    <property type="match status" value="1"/>
</dbReference>
<evidence type="ECO:0000313" key="3">
    <source>
        <dbReference type="Proteomes" id="UP000435648"/>
    </source>
</evidence>
<feature type="domain" description="Methyltransferase type 11" evidence="1">
    <location>
        <begin position="112"/>
        <end position="200"/>
    </location>
</feature>
<dbReference type="KEGG" id="siw:GH266_18850"/>
<sequence length="333" mass="37413">MTSLAQKIAGALRLGRRRAPASRRPQTTGSWSREAVLERVAPLPLRDRFLPEFDPDYYRALYPDLSQLDDEALERHYHEAGRAEGRVASPLAARGYFVDALQGDERSLELGAFHRPLMRGAHTKHFDVLPRAQLVERAKAIGEKPEGIPEIDFVSPSGDLAVVDEPFDMIVSSHVIEHQPNLVAHLAHVERILDKGGVYAMIVPDCRFCFDHFIPPSTLGQVIEAHHQNPKVHTLRSVVEMRALTTHNDAARHWKGDHGTLDHTVARTRNAIREWEQSKGSYIDVHAWRFTPDSFAQIITTLNGLGMTGLTPYRIYPTPYLVSEFCAVLGKDS</sequence>
<accession>A0A857CBZ8</accession>
<gene>
    <name evidence="2" type="ORF">GH266_18850</name>
</gene>